<sequence>MYVLKDFKLSKRQFFRNLSISRKREKGLFRAFLCIFIRYKCNIMA</sequence>
<dbReference type="AlphaFoldDB" id="G5SW98"/>
<gene>
    <name evidence="1" type="ORF">HMPREF9441_03670</name>
</gene>
<dbReference type="EMBL" id="AFFY01000074">
    <property type="protein sequence ID" value="EHG98563.1"/>
    <property type="molecule type" value="Genomic_DNA"/>
</dbReference>
<comment type="caution">
    <text evidence="1">The sequence shown here is derived from an EMBL/GenBank/DDBJ whole genome shotgun (WGS) entry which is preliminary data.</text>
</comment>
<proteinExistence type="predicted"/>
<evidence type="ECO:0000313" key="2">
    <source>
        <dbReference type="Proteomes" id="UP000003598"/>
    </source>
</evidence>
<name>G5SW98_9BACT</name>
<keyword evidence="2" id="KW-1185">Reference proteome</keyword>
<evidence type="ECO:0000313" key="1">
    <source>
        <dbReference type="EMBL" id="EHG98563.1"/>
    </source>
</evidence>
<dbReference type="HOGENOM" id="CLU_3203016_0_0_10"/>
<reference evidence="1 2" key="1">
    <citation type="submission" date="2011-03" db="EMBL/GenBank/DDBJ databases">
        <authorList>
            <person name="Weinstock G."/>
            <person name="Sodergren E."/>
            <person name="Clifton S."/>
            <person name="Fulton L."/>
            <person name="Fulton B."/>
            <person name="Courtney L."/>
            <person name="Fronick C."/>
            <person name="Harrison M."/>
            <person name="Strong C."/>
            <person name="Farmer C."/>
            <person name="Delahaunty K."/>
            <person name="Markovic C."/>
            <person name="Hall O."/>
            <person name="Minx P."/>
            <person name="Tomlinson C."/>
            <person name="Mitreva M."/>
            <person name="Hou S."/>
            <person name="Chen J."/>
            <person name="Wollam A."/>
            <person name="Pepin K.H."/>
            <person name="Johnson M."/>
            <person name="Bhonagiri V."/>
            <person name="Zhang X."/>
            <person name="Suruliraj S."/>
            <person name="Warren W."/>
            <person name="Chinwalla A."/>
            <person name="Mardis E.R."/>
            <person name="Wilson R.K."/>
        </authorList>
    </citation>
    <scope>NUCLEOTIDE SEQUENCE [LARGE SCALE GENOMIC DNA]</scope>
    <source>
        <strain evidence="1 2">YIT 11840</strain>
    </source>
</reference>
<protein>
    <submittedName>
        <fullName evidence="1">Uncharacterized protein</fullName>
    </submittedName>
</protein>
<dbReference type="Proteomes" id="UP000003598">
    <property type="component" value="Unassembled WGS sequence"/>
</dbReference>
<organism evidence="1 2">
    <name type="scientific">Paraprevotella clara YIT 11840</name>
    <dbReference type="NCBI Taxonomy" id="762968"/>
    <lineage>
        <taxon>Bacteria</taxon>
        <taxon>Pseudomonadati</taxon>
        <taxon>Bacteroidota</taxon>
        <taxon>Bacteroidia</taxon>
        <taxon>Bacteroidales</taxon>
        <taxon>Prevotellaceae</taxon>
        <taxon>Paraprevotella</taxon>
    </lineage>
</organism>
<accession>G5SW98</accession>